<dbReference type="AlphaFoldDB" id="Q6KHY9"/>
<sequence length="182" mass="21255">MNSNKNNIIKKILEFIKGKKVNKFVKHNELVSISISHFNEYKEKSPVQNVENFKTNLLIIANEKNESNLYELFLEKLENGINSRKVLIFDKLDFIITWQSAKNDLIAFPVLENKTSNESSLISLDLKNENNLFTNFQKLVKVEISNGFGINFFDKFIITKSENESYKILFSEKVLLKNENRK</sequence>
<dbReference type="Proteomes" id="UP000009072">
    <property type="component" value="Chromosome"/>
</dbReference>
<protein>
    <submittedName>
        <fullName evidence="1">Expressed protein</fullName>
    </submittedName>
</protein>
<dbReference type="RefSeq" id="WP_011264821.1">
    <property type="nucleotide sequence ID" value="NC_006908.1"/>
</dbReference>
<dbReference type="HOGENOM" id="CLU_1480504_0_0_14"/>
<dbReference type="EMBL" id="AE017308">
    <property type="protein sequence ID" value="AAT27787.1"/>
    <property type="molecule type" value="Genomic_DNA"/>
</dbReference>
<dbReference type="Pfam" id="PF10896">
    <property type="entry name" value="DUF2714"/>
    <property type="match status" value="1"/>
</dbReference>
<gene>
    <name evidence="1" type="ordered locus">MMOB3010</name>
</gene>
<dbReference type="KEGG" id="mmo:MMOB3010"/>
<dbReference type="InterPro" id="IPR021222">
    <property type="entry name" value="DUF2714"/>
</dbReference>
<accession>Q6KHY9</accession>
<reference evidence="1 2" key="1">
    <citation type="journal article" date="2004" name="Genome Res.">
        <title>The complete genome and proteome of Mycoplasma mobile.</title>
        <authorList>
            <person name="Jaffe J.D."/>
            <person name="Stange-Thomann N."/>
            <person name="Smith C."/>
            <person name="DeCaprio D."/>
            <person name="Fisher S."/>
            <person name="Butler J."/>
            <person name="Calvo S."/>
            <person name="Elkins T."/>
            <person name="FitzGerald M.G."/>
            <person name="Hafez N."/>
            <person name="Kodira C.D."/>
            <person name="Major J."/>
            <person name="Wang S."/>
            <person name="Wilkinson J."/>
            <person name="Nicol R."/>
            <person name="Nusbaum C."/>
            <person name="Birren B."/>
            <person name="Berg H.C."/>
            <person name="Church G.M."/>
        </authorList>
    </citation>
    <scope>NUCLEOTIDE SEQUENCE [LARGE SCALE GENOMIC DNA]</scope>
    <source>
        <strain evidence="2">ATCC 43663 / 163K / NCTC 11711</strain>
    </source>
</reference>
<keyword evidence="2" id="KW-1185">Reference proteome</keyword>
<evidence type="ECO:0000313" key="2">
    <source>
        <dbReference type="Proteomes" id="UP000009072"/>
    </source>
</evidence>
<dbReference type="STRING" id="267748.MMOB3010"/>
<organism evidence="1 2">
    <name type="scientific">Mycoplasma mobile (strain ATCC 43663 / 163K / NCTC 11711)</name>
    <name type="common">Mesomycoplasma mobile</name>
    <dbReference type="NCBI Taxonomy" id="267748"/>
    <lineage>
        <taxon>Bacteria</taxon>
        <taxon>Bacillati</taxon>
        <taxon>Mycoplasmatota</taxon>
        <taxon>Mycoplasmoidales</taxon>
        <taxon>Metamycoplasmataceae</taxon>
        <taxon>Mesomycoplasma</taxon>
    </lineage>
</organism>
<evidence type="ECO:0000313" key="1">
    <source>
        <dbReference type="EMBL" id="AAT27787.1"/>
    </source>
</evidence>
<name>Q6KHY9_MYCM1</name>
<proteinExistence type="predicted"/>